<sequence>RKKEESSYYYKKEKKSNQIHFSLLHYIYSFVTVYWIRNSTQSLYTLLKQQNLSDNPPPQRETEYIYILTLVLQSFSIHHEDPFLSLLSYNRGLSLFPKLIVNKVQFAFFFSKSESNSHCNIHIYI</sequence>
<keyword evidence="1" id="KW-0812">Transmembrane</keyword>
<feature type="transmembrane region" description="Helical" evidence="1">
    <location>
        <begin position="21"/>
        <end position="37"/>
    </location>
</feature>
<organism evidence="2">
    <name type="scientific">Lepeophtheirus salmonis</name>
    <name type="common">Salmon louse</name>
    <name type="synonym">Caligus salmonis</name>
    <dbReference type="NCBI Taxonomy" id="72036"/>
    <lineage>
        <taxon>Eukaryota</taxon>
        <taxon>Metazoa</taxon>
        <taxon>Ecdysozoa</taxon>
        <taxon>Arthropoda</taxon>
        <taxon>Crustacea</taxon>
        <taxon>Multicrustacea</taxon>
        <taxon>Hexanauplia</taxon>
        <taxon>Copepoda</taxon>
        <taxon>Siphonostomatoida</taxon>
        <taxon>Caligidae</taxon>
        <taxon>Lepeophtheirus</taxon>
    </lineage>
</organism>
<protein>
    <submittedName>
        <fullName evidence="2">Uncharacterized protein</fullName>
    </submittedName>
</protein>
<name>A0A0K2URU9_LEPSM</name>
<proteinExistence type="predicted"/>
<keyword evidence="1" id="KW-0472">Membrane</keyword>
<evidence type="ECO:0000313" key="2">
    <source>
        <dbReference type="EMBL" id="CDW40456.1"/>
    </source>
</evidence>
<accession>A0A0K2URU9</accession>
<evidence type="ECO:0000256" key="1">
    <source>
        <dbReference type="SAM" id="Phobius"/>
    </source>
</evidence>
<feature type="non-terminal residue" evidence="2">
    <location>
        <position position="125"/>
    </location>
</feature>
<dbReference type="AlphaFoldDB" id="A0A0K2URU9"/>
<feature type="non-terminal residue" evidence="2">
    <location>
        <position position="1"/>
    </location>
</feature>
<keyword evidence="1" id="KW-1133">Transmembrane helix</keyword>
<reference evidence="2" key="1">
    <citation type="submission" date="2014-05" db="EMBL/GenBank/DDBJ databases">
        <authorList>
            <person name="Chronopoulou M."/>
        </authorList>
    </citation>
    <scope>NUCLEOTIDE SEQUENCE</scope>
    <source>
        <tissue evidence="2">Whole organism</tissue>
    </source>
</reference>
<dbReference type="EMBL" id="HACA01023095">
    <property type="protein sequence ID" value="CDW40456.1"/>
    <property type="molecule type" value="Transcribed_RNA"/>
</dbReference>